<feature type="domain" description="Aminotransferase class I/classII large" evidence="4">
    <location>
        <begin position="86"/>
        <end position="428"/>
    </location>
</feature>
<dbReference type="InterPro" id="IPR015421">
    <property type="entry name" value="PyrdxlP-dep_Trfase_major"/>
</dbReference>
<dbReference type="AlphaFoldDB" id="A0A845LXS9"/>
<evidence type="ECO:0000256" key="2">
    <source>
        <dbReference type="ARBA" id="ARBA00022679"/>
    </source>
</evidence>
<proteinExistence type="predicted"/>
<dbReference type="Gene3D" id="3.90.1150.10">
    <property type="entry name" value="Aspartate Aminotransferase, domain 1"/>
    <property type="match status" value="1"/>
</dbReference>
<evidence type="ECO:0000259" key="4">
    <source>
        <dbReference type="Pfam" id="PF00155"/>
    </source>
</evidence>
<evidence type="ECO:0000313" key="6">
    <source>
        <dbReference type="Proteomes" id="UP000467322"/>
    </source>
</evidence>
<dbReference type="InterPro" id="IPR015424">
    <property type="entry name" value="PyrdxlP-dep_Trfase"/>
</dbReference>
<comment type="caution">
    <text evidence="5">The sequence shown here is derived from an EMBL/GenBank/DDBJ whole genome shotgun (WGS) entry which is preliminary data.</text>
</comment>
<dbReference type="Proteomes" id="UP000467322">
    <property type="component" value="Unassembled WGS sequence"/>
</dbReference>
<evidence type="ECO:0000256" key="1">
    <source>
        <dbReference type="ARBA" id="ARBA00001933"/>
    </source>
</evidence>
<dbReference type="EMBL" id="WTUX01000010">
    <property type="protein sequence ID" value="MZR12585.1"/>
    <property type="molecule type" value="Genomic_DNA"/>
</dbReference>
<dbReference type="InterPro" id="IPR004839">
    <property type="entry name" value="Aminotransferase_I/II_large"/>
</dbReference>
<reference evidence="5 6" key="1">
    <citation type="submission" date="2019-12" db="EMBL/GenBank/DDBJ databases">
        <title>Maritimibacter sp. nov. sp. isolated from sea sand.</title>
        <authorList>
            <person name="Kim J."/>
            <person name="Jeong S.E."/>
            <person name="Jung H.S."/>
            <person name="Jeon C.O."/>
        </authorList>
    </citation>
    <scope>NUCLEOTIDE SEQUENCE [LARGE SCALE GENOMIC DNA]</scope>
    <source>
        <strain evidence="5 6">DP07</strain>
    </source>
</reference>
<dbReference type="Gene3D" id="3.40.640.10">
    <property type="entry name" value="Type I PLP-dependent aspartate aminotransferase-like (Major domain)"/>
    <property type="match status" value="1"/>
</dbReference>
<feature type="region of interest" description="Disordered" evidence="3">
    <location>
        <begin position="1"/>
        <end position="47"/>
    </location>
</feature>
<accession>A0A845LXS9</accession>
<keyword evidence="6" id="KW-1185">Reference proteome</keyword>
<organism evidence="5 6">
    <name type="scientific">Maritimibacter harenae</name>
    <dbReference type="NCBI Taxonomy" id="2606218"/>
    <lineage>
        <taxon>Bacteria</taxon>
        <taxon>Pseudomonadati</taxon>
        <taxon>Pseudomonadota</taxon>
        <taxon>Alphaproteobacteria</taxon>
        <taxon>Rhodobacterales</taxon>
        <taxon>Roseobacteraceae</taxon>
        <taxon>Maritimibacter</taxon>
    </lineage>
</organism>
<dbReference type="PANTHER" id="PTHR13693">
    <property type="entry name" value="CLASS II AMINOTRANSFERASE/8-AMINO-7-OXONONANOATE SYNTHASE"/>
    <property type="match status" value="1"/>
</dbReference>
<protein>
    <submittedName>
        <fullName evidence="5">Aminotransferase class I/II-fold pyridoxal phosphate-dependent enzyme</fullName>
    </submittedName>
</protein>
<keyword evidence="2 5" id="KW-0808">Transferase</keyword>
<name>A0A845LXS9_9RHOB</name>
<evidence type="ECO:0000313" key="5">
    <source>
        <dbReference type="EMBL" id="MZR12585.1"/>
    </source>
</evidence>
<dbReference type="Pfam" id="PF00155">
    <property type="entry name" value="Aminotran_1_2"/>
    <property type="match status" value="1"/>
</dbReference>
<gene>
    <name evidence="5" type="ORF">GQE99_06075</name>
</gene>
<comment type="cofactor">
    <cofactor evidence="1">
        <name>pyridoxal 5'-phosphate</name>
        <dbReference type="ChEBI" id="CHEBI:597326"/>
    </cofactor>
</comment>
<dbReference type="RefSeq" id="WP_161350695.1">
    <property type="nucleotide sequence ID" value="NZ_WTUX01000010.1"/>
</dbReference>
<feature type="compositionally biased region" description="Basic and acidic residues" evidence="3">
    <location>
        <begin position="35"/>
        <end position="47"/>
    </location>
</feature>
<dbReference type="InterPro" id="IPR050087">
    <property type="entry name" value="AON_synthase_class-II"/>
</dbReference>
<dbReference type="GO" id="GO:0008483">
    <property type="term" value="F:transaminase activity"/>
    <property type="evidence" value="ECO:0007669"/>
    <property type="project" value="UniProtKB-KW"/>
</dbReference>
<dbReference type="PANTHER" id="PTHR13693:SF3">
    <property type="entry name" value="LD36009P"/>
    <property type="match status" value="1"/>
</dbReference>
<sequence length="453" mass="48731">MSNGSRGLSGDARARALNAARAAQKKSNRSGGPIVDHKPNPRFDELPGYKERAQMRQVSKLHDLGDPTFRQHEAHPRAMSRIDGRDVINFGSYDYIGLNADPRPGEAAKAAIDTYGVSASASRLTAGERPIHRELEERLAAHYQVEDALTFVSGHATNVSAVATLVGKDDIVIYDSYIHNSASVGATLSGATRRSFPHNDIDALETILAEGAGRYRYTLVIVEGHYSMDGDIPDLPRILELKQRYGFWLMVDEAHGLGCIGKTGCGMREYYDFPGSEVDIWMGTLSKTLGSTGGYLAGSAAMIDAMKYEAPGSVYSVALAPALAAAANESLQIMHAEPERVTRLHERGAFFLDVARSLGLDTGASVGSSITPIMVGASPIAAAASKELLEEGVNALPIVFPGVPMNQARLRFFVTSEHTEDQIRHALTTTADILARLREGPLQDLAKALSNTV</sequence>
<dbReference type="InterPro" id="IPR015422">
    <property type="entry name" value="PyrdxlP-dep_Trfase_small"/>
</dbReference>
<dbReference type="GO" id="GO:0030170">
    <property type="term" value="F:pyridoxal phosphate binding"/>
    <property type="evidence" value="ECO:0007669"/>
    <property type="project" value="InterPro"/>
</dbReference>
<dbReference type="SUPFAM" id="SSF53383">
    <property type="entry name" value="PLP-dependent transferases"/>
    <property type="match status" value="1"/>
</dbReference>
<evidence type="ECO:0000256" key="3">
    <source>
        <dbReference type="SAM" id="MobiDB-lite"/>
    </source>
</evidence>
<keyword evidence="5" id="KW-0032">Aminotransferase</keyword>